<keyword evidence="4 6" id="KW-1133">Transmembrane helix</keyword>
<sequence>DQPLGSDSEAFFVDPTIGKKRDWAQSGLSKQVIDVIYWKDPRISGAILAAGLIFFYVTTWGGYSYLTLFSIITMMHLLVSILHGVVSTYQGSSPPSQKPFQLDVEASKKNTALVVEAINHFLQWYFDILSGKNLVLSLQIICLLCVTWTIGTWMDGSTLLLLAFLGGMSMPVAYQKNQSLVDDKLRLAKDKMDEMVEKINKRIPKAETTEGAKKGT</sequence>
<organism evidence="8">
    <name type="scientific">Pfiesteria piscicida</name>
    <name type="common">Phantom dinoflagellate</name>
    <dbReference type="NCBI Taxonomy" id="71001"/>
    <lineage>
        <taxon>Eukaryota</taxon>
        <taxon>Sar</taxon>
        <taxon>Alveolata</taxon>
        <taxon>Dinophyceae</taxon>
        <taxon>Peridiniales</taxon>
        <taxon>Pfiesteriaceae</taxon>
        <taxon>Pfiesteria</taxon>
    </lineage>
</organism>
<evidence type="ECO:0000256" key="5">
    <source>
        <dbReference type="ARBA" id="ARBA00023136"/>
    </source>
</evidence>
<dbReference type="GO" id="GO:0005789">
    <property type="term" value="C:endoplasmic reticulum membrane"/>
    <property type="evidence" value="ECO:0007669"/>
    <property type="project" value="UniProtKB-SubCell"/>
</dbReference>
<dbReference type="InterPro" id="IPR045064">
    <property type="entry name" value="Reticulon-like"/>
</dbReference>
<evidence type="ECO:0000259" key="7">
    <source>
        <dbReference type="PROSITE" id="PS50845"/>
    </source>
</evidence>
<dbReference type="PANTHER" id="PTHR10994">
    <property type="entry name" value="RETICULON"/>
    <property type="match status" value="1"/>
</dbReference>
<dbReference type="TCDB" id="8.A.102.1.5">
    <property type="family name" value="the reticulon (reticulon) family"/>
</dbReference>
<dbReference type="PANTHER" id="PTHR10994:SF193">
    <property type="entry name" value="RETICULON-LIKE PROTEIN"/>
    <property type="match status" value="1"/>
</dbReference>
<dbReference type="Pfam" id="PF02453">
    <property type="entry name" value="Reticulon"/>
    <property type="match status" value="1"/>
</dbReference>
<evidence type="ECO:0000256" key="2">
    <source>
        <dbReference type="ARBA" id="ARBA00022692"/>
    </source>
</evidence>
<evidence type="ECO:0000256" key="6">
    <source>
        <dbReference type="RuleBase" id="RU363132"/>
    </source>
</evidence>
<keyword evidence="2 6" id="KW-0812">Transmembrane</keyword>
<comment type="subcellular location">
    <subcellularLocation>
        <location evidence="1 6">Endoplasmic reticulum membrane</location>
        <topology evidence="1 6">Multi-pass membrane protein</topology>
    </subcellularLocation>
</comment>
<feature type="non-terminal residue" evidence="8">
    <location>
        <position position="1"/>
    </location>
</feature>
<proteinExistence type="evidence at transcript level"/>
<dbReference type="AlphaFoldDB" id="E8Z6G5"/>
<evidence type="ECO:0000256" key="4">
    <source>
        <dbReference type="ARBA" id="ARBA00022989"/>
    </source>
</evidence>
<feature type="transmembrane region" description="Helical" evidence="6">
    <location>
        <begin position="43"/>
        <end position="63"/>
    </location>
</feature>
<evidence type="ECO:0000256" key="1">
    <source>
        <dbReference type="ARBA" id="ARBA00004477"/>
    </source>
</evidence>
<dbReference type="GO" id="GO:0009617">
    <property type="term" value="P:response to bacterium"/>
    <property type="evidence" value="ECO:0007669"/>
    <property type="project" value="InterPro"/>
</dbReference>
<dbReference type="InterPro" id="IPR003388">
    <property type="entry name" value="Reticulon"/>
</dbReference>
<evidence type="ECO:0000256" key="3">
    <source>
        <dbReference type="ARBA" id="ARBA00022824"/>
    </source>
</evidence>
<dbReference type="PROSITE" id="PS50845">
    <property type="entry name" value="RETICULON"/>
    <property type="match status" value="1"/>
</dbReference>
<accession>E8Z6G5</accession>
<dbReference type="EMBL" id="FJ599993">
    <property type="protein sequence ID" value="ACU45045.1"/>
    <property type="molecule type" value="mRNA"/>
</dbReference>
<reference evidence="8" key="1">
    <citation type="submission" date="2008-12" db="EMBL/GenBank/DDBJ databases">
        <authorList>
            <person name="Zhang H."/>
            <person name="Lin S."/>
        </authorList>
    </citation>
    <scope>NUCLEOTIDE SEQUENCE</scope>
    <source>
        <strain evidence="8">CCMP1831</strain>
    </source>
</reference>
<reference evidence="8" key="2">
    <citation type="book" date="2010" name="PROCEEDINGS OF 13TH INTERNATIONAL CONFERENCE ON HARMFUL ALGAE" publisher="International Society For The Study of Harmful Algae" city="Hong Kong, China">
        <title>Dinoflagellate meta-transcriptomics enabled by spliced leader.</title>
        <editorList>
            <person name="Unknown A."/>
        </editorList>
        <authorList>
            <person name="Lin S."/>
            <person name="Zhang H."/>
        </authorList>
    </citation>
    <scope>NUCLEOTIDE SEQUENCE</scope>
    <source>
        <strain evidence="8">CCMP1831</strain>
    </source>
</reference>
<protein>
    <recommendedName>
        <fullName evidence="6">Reticulon-like protein</fullName>
    </recommendedName>
</protein>
<feature type="transmembrane region" description="Helical" evidence="6">
    <location>
        <begin position="134"/>
        <end position="151"/>
    </location>
</feature>
<keyword evidence="3 6" id="KW-0256">Endoplasmic reticulum</keyword>
<keyword evidence="5 6" id="KW-0472">Membrane</keyword>
<feature type="domain" description="Reticulon" evidence="7">
    <location>
        <begin position="32"/>
        <end position="216"/>
    </location>
</feature>
<evidence type="ECO:0000313" key="8">
    <source>
        <dbReference type="EMBL" id="ACU45045.1"/>
    </source>
</evidence>
<name>E8Z6G5_PFIPI</name>